<dbReference type="RefSeq" id="WP_065856903.1">
    <property type="nucleotide sequence ID" value="NZ_LYPC01000027.1"/>
</dbReference>
<evidence type="ECO:0000313" key="3">
    <source>
        <dbReference type="EMBL" id="OCT12528.1"/>
    </source>
</evidence>
<evidence type="ECO:0000259" key="2">
    <source>
        <dbReference type="Pfam" id="PF10552"/>
    </source>
</evidence>
<keyword evidence="4" id="KW-1185">Reference proteome</keyword>
<reference evidence="4" key="1">
    <citation type="submission" date="2016-05" db="EMBL/GenBank/DDBJ databases">
        <title>Paenibacillus oryzae. sp. nov., isolated from the rice root.</title>
        <authorList>
            <person name="Zhang J."/>
            <person name="Zhang X."/>
        </authorList>
    </citation>
    <scope>NUCLEOTIDE SEQUENCE [LARGE SCALE GENOMIC DNA]</scope>
    <source>
        <strain evidence="4">KCTC13222</strain>
    </source>
</reference>
<evidence type="ECO:0000256" key="1">
    <source>
        <dbReference type="SAM" id="Coils"/>
    </source>
</evidence>
<protein>
    <recommendedName>
        <fullName evidence="2">ORF6C domain-containing protein</fullName>
    </recommendedName>
</protein>
<proteinExistence type="predicted"/>
<dbReference type="Pfam" id="PF10552">
    <property type="entry name" value="ORF6C"/>
    <property type="match status" value="1"/>
</dbReference>
<accession>A0A1C0ZWW6</accession>
<name>A0A1C0ZWW6_9BACL</name>
<dbReference type="InterPro" id="IPR018878">
    <property type="entry name" value="ORF6C_dom"/>
</dbReference>
<dbReference type="OrthoDB" id="9812611at2"/>
<evidence type="ECO:0000313" key="4">
    <source>
        <dbReference type="Proteomes" id="UP000093309"/>
    </source>
</evidence>
<dbReference type="AlphaFoldDB" id="A0A1C0ZWW6"/>
<dbReference type="Proteomes" id="UP000093309">
    <property type="component" value="Unassembled WGS sequence"/>
</dbReference>
<organism evidence="3 4">
    <name type="scientific">Paenibacillus pectinilyticus</name>
    <dbReference type="NCBI Taxonomy" id="512399"/>
    <lineage>
        <taxon>Bacteria</taxon>
        <taxon>Bacillati</taxon>
        <taxon>Bacillota</taxon>
        <taxon>Bacilli</taxon>
        <taxon>Bacillales</taxon>
        <taxon>Paenibacillaceae</taxon>
        <taxon>Paenibacillus</taxon>
    </lineage>
</organism>
<keyword evidence="1" id="KW-0175">Coiled coil</keyword>
<dbReference type="EMBL" id="LYPC01000027">
    <property type="protein sequence ID" value="OCT12528.1"/>
    <property type="molecule type" value="Genomic_DNA"/>
</dbReference>
<dbReference type="STRING" id="512399.A8709_32420"/>
<feature type="coiled-coil region" evidence="1">
    <location>
        <begin position="146"/>
        <end position="180"/>
    </location>
</feature>
<feature type="domain" description="ORF6C" evidence="2">
    <location>
        <begin position="166"/>
        <end position="260"/>
    </location>
</feature>
<gene>
    <name evidence="3" type="ORF">A8709_32420</name>
</gene>
<sequence length="265" mass="30946">MLNNSNVLMESKSLRESLIERVEILDKIKRLEMLEDDIHLTIEMVSNFYEVSVDVIRKVSVRRKEELESDGMKTIVGKELKDMKSFCQIKRNAGRLTLFTRRSVLRVGMLLEDSSVAVVLRDMLLDKQEKKTQAEFESLSPQLQFMIQVEQRQNALEAQNRILENQNTEIIHKNNELQQSVNHLTLVVVNEVFVDDHQKADIQNAVFSRIGKLKSMGYETHFQSLFRALKVHFNVPKYDKIKRVDFDRAMEFVSGWFPKLKEGTN</sequence>
<comment type="caution">
    <text evidence="3">The sequence shown here is derived from an EMBL/GenBank/DDBJ whole genome shotgun (WGS) entry which is preliminary data.</text>
</comment>